<dbReference type="GO" id="GO:0000976">
    <property type="term" value="F:transcription cis-regulatory region binding"/>
    <property type="evidence" value="ECO:0007669"/>
    <property type="project" value="TreeGrafter"/>
</dbReference>
<evidence type="ECO:0000256" key="5">
    <source>
        <dbReference type="ARBA" id="ARBA00023163"/>
    </source>
</evidence>
<dbReference type="AlphaFoldDB" id="A0AA95NFM9"/>
<keyword evidence="11" id="KW-1185">Reference proteome</keyword>
<dbReference type="InterPro" id="IPR036388">
    <property type="entry name" value="WH-like_DNA-bd_sf"/>
</dbReference>
<dbReference type="Pfam" id="PF00486">
    <property type="entry name" value="Trans_reg_C"/>
    <property type="match status" value="1"/>
</dbReference>
<dbReference type="PROSITE" id="PS51755">
    <property type="entry name" value="OMPR_PHOB"/>
    <property type="match status" value="1"/>
</dbReference>
<keyword evidence="3" id="KW-0805">Transcription regulation</keyword>
<evidence type="ECO:0000256" key="3">
    <source>
        <dbReference type="ARBA" id="ARBA00023015"/>
    </source>
</evidence>
<dbReference type="InterPro" id="IPR039420">
    <property type="entry name" value="WalR-like"/>
</dbReference>
<evidence type="ECO:0000259" key="8">
    <source>
        <dbReference type="PROSITE" id="PS50110"/>
    </source>
</evidence>
<dbReference type="SUPFAM" id="SSF52172">
    <property type="entry name" value="CheY-like"/>
    <property type="match status" value="1"/>
</dbReference>
<dbReference type="Gene3D" id="3.40.50.2300">
    <property type="match status" value="1"/>
</dbReference>
<dbReference type="GO" id="GO:0000156">
    <property type="term" value="F:phosphorelay response regulator activity"/>
    <property type="evidence" value="ECO:0007669"/>
    <property type="project" value="TreeGrafter"/>
</dbReference>
<keyword evidence="2" id="KW-0902">Two-component regulatory system</keyword>
<feature type="modified residue" description="4-aspartylphosphate" evidence="6">
    <location>
        <position position="54"/>
    </location>
</feature>
<dbReference type="GO" id="GO:0005829">
    <property type="term" value="C:cytosol"/>
    <property type="evidence" value="ECO:0007669"/>
    <property type="project" value="TreeGrafter"/>
</dbReference>
<evidence type="ECO:0000256" key="2">
    <source>
        <dbReference type="ARBA" id="ARBA00023012"/>
    </source>
</evidence>
<feature type="domain" description="Response regulatory" evidence="8">
    <location>
        <begin position="5"/>
        <end position="118"/>
    </location>
</feature>
<dbReference type="SMART" id="SM00448">
    <property type="entry name" value="REC"/>
    <property type="match status" value="1"/>
</dbReference>
<reference evidence="10" key="1">
    <citation type="submission" date="2023-01" db="EMBL/GenBank/DDBJ databases">
        <title>Whole genome sequence of Paucibacter sp. S2-9 isolated from pond sediment.</title>
        <authorList>
            <person name="Jung J.Y."/>
        </authorList>
    </citation>
    <scope>NUCLEOTIDE SEQUENCE</scope>
    <source>
        <strain evidence="10">S2-9</strain>
    </source>
</reference>
<evidence type="ECO:0000256" key="1">
    <source>
        <dbReference type="ARBA" id="ARBA00022553"/>
    </source>
</evidence>
<dbReference type="CDD" id="cd00383">
    <property type="entry name" value="trans_reg_C"/>
    <property type="match status" value="1"/>
</dbReference>
<dbReference type="RefSeq" id="WP_285235285.1">
    <property type="nucleotide sequence ID" value="NZ_CP116346.1"/>
</dbReference>
<dbReference type="InterPro" id="IPR016032">
    <property type="entry name" value="Sig_transdc_resp-reg_C-effctor"/>
</dbReference>
<evidence type="ECO:0000313" key="11">
    <source>
        <dbReference type="Proteomes" id="UP001177769"/>
    </source>
</evidence>
<dbReference type="InterPro" id="IPR011006">
    <property type="entry name" value="CheY-like_superfamily"/>
</dbReference>
<dbReference type="InterPro" id="IPR001867">
    <property type="entry name" value="OmpR/PhoB-type_DNA-bd"/>
</dbReference>
<keyword evidence="5" id="KW-0804">Transcription</keyword>
<name>A0AA95NFM9_9BURK</name>
<dbReference type="Gene3D" id="1.10.10.10">
    <property type="entry name" value="Winged helix-like DNA-binding domain superfamily/Winged helix DNA-binding domain"/>
    <property type="match status" value="1"/>
</dbReference>
<feature type="DNA-binding region" description="OmpR/PhoB-type" evidence="7">
    <location>
        <begin position="123"/>
        <end position="224"/>
    </location>
</feature>
<dbReference type="PANTHER" id="PTHR48111:SF4">
    <property type="entry name" value="DNA-BINDING DUAL TRANSCRIPTIONAL REGULATOR OMPR"/>
    <property type="match status" value="1"/>
</dbReference>
<dbReference type="InterPro" id="IPR001789">
    <property type="entry name" value="Sig_transdc_resp-reg_receiver"/>
</dbReference>
<evidence type="ECO:0000256" key="4">
    <source>
        <dbReference type="ARBA" id="ARBA00023125"/>
    </source>
</evidence>
<evidence type="ECO:0000256" key="6">
    <source>
        <dbReference type="PROSITE-ProRule" id="PRU00169"/>
    </source>
</evidence>
<dbReference type="GO" id="GO:0006355">
    <property type="term" value="P:regulation of DNA-templated transcription"/>
    <property type="evidence" value="ECO:0007669"/>
    <property type="project" value="InterPro"/>
</dbReference>
<dbReference type="KEGG" id="pais:PFX98_11175"/>
<evidence type="ECO:0000259" key="9">
    <source>
        <dbReference type="PROSITE" id="PS51755"/>
    </source>
</evidence>
<sequence length="229" mass="25112">MLPKTLALVDDDRQYTEFLSEYLRSLGIKVDVFDDSNDLLAHVSAFDFDFFVIDLMLPGVDGVELIKVIRKRSVAGLLVVSGRLAPDAFNQVILAGADMYLAKPVQFEQVGLAIRAVQRRVKSAALNPSGWHLDRQGQQLIAPDGARIDLSETDLALVDCFAQAAGEVVPRETLRQLLGKPSADVETGDSVNAAIYRLRRRIERATPCLVPLQSKSGVGYQFRAQLSAS</sequence>
<feature type="domain" description="OmpR/PhoB-type" evidence="9">
    <location>
        <begin position="123"/>
        <end position="224"/>
    </location>
</feature>
<protein>
    <submittedName>
        <fullName evidence="10">Response regulator transcription factor</fullName>
    </submittedName>
</protein>
<organism evidence="10 11">
    <name type="scientific">Paucibacter sediminis</name>
    <dbReference type="NCBI Taxonomy" id="3019553"/>
    <lineage>
        <taxon>Bacteria</taxon>
        <taxon>Pseudomonadati</taxon>
        <taxon>Pseudomonadota</taxon>
        <taxon>Betaproteobacteria</taxon>
        <taxon>Burkholderiales</taxon>
        <taxon>Sphaerotilaceae</taxon>
        <taxon>Roseateles</taxon>
    </lineage>
</organism>
<dbReference type="PANTHER" id="PTHR48111">
    <property type="entry name" value="REGULATOR OF RPOS"/>
    <property type="match status" value="1"/>
</dbReference>
<keyword evidence="1 6" id="KW-0597">Phosphoprotein</keyword>
<gene>
    <name evidence="10" type="ORF">PFX98_11175</name>
</gene>
<evidence type="ECO:0000256" key="7">
    <source>
        <dbReference type="PROSITE-ProRule" id="PRU01091"/>
    </source>
</evidence>
<dbReference type="CDD" id="cd00156">
    <property type="entry name" value="REC"/>
    <property type="match status" value="1"/>
</dbReference>
<evidence type="ECO:0000313" key="10">
    <source>
        <dbReference type="EMBL" id="WIT14157.1"/>
    </source>
</evidence>
<dbReference type="Pfam" id="PF00072">
    <property type="entry name" value="Response_reg"/>
    <property type="match status" value="1"/>
</dbReference>
<proteinExistence type="predicted"/>
<dbReference type="SMART" id="SM00862">
    <property type="entry name" value="Trans_reg_C"/>
    <property type="match status" value="1"/>
</dbReference>
<dbReference type="Proteomes" id="UP001177769">
    <property type="component" value="Chromosome"/>
</dbReference>
<accession>A0AA95NFM9</accession>
<dbReference type="GO" id="GO:0032993">
    <property type="term" value="C:protein-DNA complex"/>
    <property type="evidence" value="ECO:0007669"/>
    <property type="project" value="TreeGrafter"/>
</dbReference>
<dbReference type="SUPFAM" id="SSF46894">
    <property type="entry name" value="C-terminal effector domain of the bipartite response regulators"/>
    <property type="match status" value="1"/>
</dbReference>
<keyword evidence="4 7" id="KW-0238">DNA-binding</keyword>
<dbReference type="PROSITE" id="PS50110">
    <property type="entry name" value="RESPONSE_REGULATORY"/>
    <property type="match status" value="1"/>
</dbReference>
<dbReference type="EMBL" id="CP116346">
    <property type="protein sequence ID" value="WIT14157.1"/>
    <property type="molecule type" value="Genomic_DNA"/>
</dbReference>